<keyword evidence="2" id="KW-1185">Reference proteome</keyword>
<proteinExistence type="predicted"/>
<reference evidence="1 2" key="1">
    <citation type="submission" date="2024-01" db="EMBL/GenBank/DDBJ databases">
        <title>The genome of the rayed Mediterranean limpet Patella caerulea (Linnaeus, 1758).</title>
        <authorList>
            <person name="Anh-Thu Weber A."/>
            <person name="Halstead-Nussloch G."/>
        </authorList>
    </citation>
    <scope>NUCLEOTIDE SEQUENCE [LARGE SCALE GENOMIC DNA]</scope>
    <source>
        <strain evidence="1">AATW-2023a</strain>
        <tissue evidence="1">Whole specimen</tissue>
    </source>
</reference>
<sequence>MAEGYNEASYAVDEKKFPGWIYIIMKVKGLKVKKEGGLFGKKKVAKNAHIEDPAFGERTVTVKVDGKDDLTGTNIELAIKRLPYDILPSSCYIEAEEDRILVYLKKSDSRQSWRTYIEGSGIETDE</sequence>
<dbReference type="AlphaFoldDB" id="A0AAN8JLD6"/>
<protein>
    <submittedName>
        <fullName evidence="1">Uncharacterized protein</fullName>
    </submittedName>
</protein>
<dbReference type="Proteomes" id="UP001347796">
    <property type="component" value="Unassembled WGS sequence"/>
</dbReference>
<dbReference type="Gene3D" id="2.60.40.790">
    <property type="match status" value="1"/>
</dbReference>
<organism evidence="1 2">
    <name type="scientific">Patella caerulea</name>
    <name type="common">Rayed Mediterranean limpet</name>
    <dbReference type="NCBI Taxonomy" id="87958"/>
    <lineage>
        <taxon>Eukaryota</taxon>
        <taxon>Metazoa</taxon>
        <taxon>Spiralia</taxon>
        <taxon>Lophotrochozoa</taxon>
        <taxon>Mollusca</taxon>
        <taxon>Gastropoda</taxon>
        <taxon>Patellogastropoda</taxon>
        <taxon>Patelloidea</taxon>
        <taxon>Patellidae</taxon>
        <taxon>Patella</taxon>
    </lineage>
</organism>
<name>A0AAN8JLD6_PATCE</name>
<gene>
    <name evidence="1" type="ORF">SNE40_011334</name>
</gene>
<evidence type="ECO:0000313" key="1">
    <source>
        <dbReference type="EMBL" id="KAK6178840.1"/>
    </source>
</evidence>
<dbReference type="InterPro" id="IPR008978">
    <property type="entry name" value="HSP20-like_chaperone"/>
</dbReference>
<dbReference type="EMBL" id="JAZGQO010000008">
    <property type="protein sequence ID" value="KAK6178840.1"/>
    <property type="molecule type" value="Genomic_DNA"/>
</dbReference>
<evidence type="ECO:0000313" key="2">
    <source>
        <dbReference type="Proteomes" id="UP001347796"/>
    </source>
</evidence>
<comment type="caution">
    <text evidence="1">The sequence shown here is derived from an EMBL/GenBank/DDBJ whole genome shotgun (WGS) entry which is preliminary data.</text>
</comment>
<accession>A0AAN8JLD6</accession>